<sequence>MNDGLTIALVEDDPEIRALLAGYLEGEGFRVRCLDGGAGLDRLLAQGPRPDLVVLDWMLPGEDGLSICRRLRDSGGPPVIMLTAKDEDIDRVLGLEMGADDYVAKPFNPRVLLARIRAVLRRAGAAPAGAANAPERLRVADLVVDLAARTVQLDVPHAGIPHAGNHAGDPGPEVPLTSAEYDLLHCFVTRPQRVLSRDQLLDWTRGRTADAFDRTIDVQVSRLRHRLDGAGSTAAALIKTVRNAGYILAAPVAPLAPVAPVAPAAAETP</sequence>
<dbReference type="GO" id="GO:0000156">
    <property type="term" value="F:phosphorelay response regulator activity"/>
    <property type="evidence" value="ECO:0007669"/>
    <property type="project" value="TreeGrafter"/>
</dbReference>
<dbReference type="InterPro" id="IPR011006">
    <property type="entry name" value="CheY-like_superfamily"/>
</dbReference>
<evidence type="ECO:0000259" key="9">
    <source>
        <dbReference type="PROSITE" id="PS51755"/>
    </source>
</evidence>
<accession>A0A2U8WG94</accession>
<dbReference type="GO" id="GO:0032993">
    <property type="term" value="C:protein-DNA complex"/>
    <property type="evidence" value="ECO:0007669"/>
    <property type="project" value="TreeGrafter"/>
</dbReference>
<keyword evidence="1 6" id="KW-0597">Phosphoprotein</keyword>
<dbReference type="Gene3D" id="6.10.250.690">
    <property type="match status" value="1"/>
</dbReference>
<dbReference type="Pfam" id="PF00072">
    <property type="entry name" value="Response_reg"/>
    <property type="match status" value="1"/>
</dbReference>
<dbReference type="Proteomes" id="UP000245444">
    <property type="component" value="Chromosome"/>
</dbReference>
<evidence type="ECO:0000256" key="1">
    <source>
        <dbReference type="ARBA" id="ARBA00022553"/>
    </source>
</evidence>
<keyword evidence="3" id="KW-0805">Transcription regulation</keyword>
<name>A0A2U8WG94_9HYPH</name>
<evidence type="ECO:0000256" key="5">
    <source>
        <dbReference type="ARBA" id="ARBA00023163"/>
    </source>
</evidence>
<dbReference type="Gene3D" id="3.40.50.2300">
    <property type="match status" value="1"/>
</dbReference>
<feature type="domain" description="OmpR/PhoB-type" evidence="9">
    <location>
        <begin position="134"/>
        <end position="250"/>
    </location>
</feature>
<dbReference type="InterPro" id="IPR036388">
    <property type="entry name" value="WH-like_DNA-bd_sf"/>
</dbReference>
<dbReference type="GO" id="GO:0000976">
    <property type="term" value="F:transcription cis-regulatory region binding"/>
    <property type="evidence" value="ECO:0007669"/>
    <property type="project" value="TreeGrafter"/>
</dbReference>
<dbReference type="Gene3D" id="1.10.10.10">
    <property type="entry name" value="Winged helix-like DNA-binding domain superfamily/Winged helix DNA-binding domain"/>
    <property type="match status" value="1"/>
</dbReference>
<dbReference type="GO" id="GO:0006355">
    <property type="term" value="P:regulation of DNA-templated transcription"/>
    <property type="evidence" value="ECO:0007669"/>
    <property type="project" value="InterPro"/>
</dbReference>
<dbReference type="Pfam" id="PF00486">
    <property type="entry name" value="Trans_reg_C"/>
    <property type="match status" value="1"/>
</dbReference>
<proteinExistence type="predicted"/>
<evidence type="ECO:0000256" key="4">
    <source>
        <dbReference type="ARBA" id="ARBA00023125"/>
    </source>
</evidence>
<dbReference type="InterPro" id="IPR001867">
    <property type="entry name" value="OmpR/PhoB-type_DNA-bd"/>
</dbReference>
<dbReference type="PROSITE" id="PS50110">
    <property type="entry name" value="RESPONSE_REGULATORY"/>
    <property type="match status" value="1"/>
</dbReference>
<gene>
    <name evidence="10" type="ORF">DK419_01485</name>
</gene>
<dbReference type="PANTHER" id="PTHR48111">
    <property type="entry name" value="REGULATOR OF RPOS"/>
    <property type="match status" value="1"/>
</dbReference>
<evidence type="ECO:0000256" key="6">
    <source>
        <dbReference type="PROSITE-ProRule" id="PRU00169"/>
    </source>
</evidence>
<evidence type="ECO:0000256" key="7">
    <source>
        <dbReference type="PROSITE-ProRule" id="PRU01091"/>
    </source>
</evidence>
<dbReference type="CDD" id="cd00383">
    <property type="entry name" value="trans_reg_C"/>
    <property type="match status" value="1"/>
</dbReference>
<keyword evidence="5" id="KW-0804">Transcription</keyword>
<dbReference type="AlphaFoldDB" id="A0A2U8WG94"/>
<protein>
    <submittedName>
        <fullName evidence="10">DNA-binding response regulator</fullName>
    </submittedName>
</protein>
<evidence type="ECO:0000313" key="11">
    <source>
        <dbReference type="Proteomes" id="UP000245444"/>
    </source>
</evidence>
<organism evidence="10 11">
    <name type="scientific">Methylobacterium terrae</name>
    <dbReference type="NCBI Taxonomy" id="2202827"/>
    <lineage>
        <taxon>Bacteria</taxon>
        <taxon>Pseudomonadati</taxon>
        <taxon>Pseudomonadota</taxon>
        <taxon>Alphaproteobacteria</taxon>
        <taxon>Hyphomicrobiales</taxon>
        <taxon>Methylobacteriaceae</taxon>
        <taxon>Methylobacterium</taxon>
    </lineage>
</organism>
<dbReference type="KEGG" id="mtea:DK419_01485"/>
<reference evidence="10 11" key="1">
    <citation type="submission" date="2018-05" db="EMBL/GenBank/DDBJ databases">
        <title>Complete Genome Sequence of Methylobacterium sp. 17Sr1-28.</title>
        <authorList>
            <person name="Srinivasan S."/>
        </authorList>
    </citation>
    <scope>NUCLEOTIDE SEQUENCE [LARGE SCALE GENOMIC DNA]</scope>
    <source>
        <strain evidence="10 11">17Sr1-28</strain>
    </source>
</reference>
<dbReference type="SMART" id="SM00448">
    <property type="entry name" value="REC"/>
    <property type="match status" value="1"/>
</dbReference>
<dbReference type="GO" id="GO:0005829">
    <property type="term" value="C:cytosol"/>
    <property type="evidence" value="ECO:0007669"/>
    <property type="project" value="TreeGrafter"/>
</dbReference>
<dbReference type="OrthoDB" id="9802426at2"/>
<dbReference type="SMART" id="SM00862">
    <property type="entry name" value="Trans_reg_C"/>
    <property type="match status" value="1"/>
</dbReference>
<dbReference type="EMBL" id="CP029553">
    <property type="protein sequence ID" value="AWN45163.1"/>
    <property type="molecule type" value="Genomic_DNA"/>
</dbReference>
<dbReference type="InterPro" id="IPR016032">
    <property type="entry name" value="Sig_transdc_resp-reg_C-effctor"/>
</dbReference>
<evidence type="ECO:0000259" key="8">
    <source>
        <dbReference type="PROSITE" id="PS50110"/>
    </source>
</evidence>
<feature type="domain" description="Response regulatory" evidence="8">
    <location>
        <begin position="6"/>
        <end position="120"/>
    </location>
</feature>
<dbReference type="PANTHER" id="PTHR48111:SF4">
    <property type="entry name" value="DNA-BINDING DUAL TRANSCRIPTIONAL REGULATOR OMPR"/>
    <property type="match status" value="1"/>
</dbReference>
<evidence type="ECO:0000313" key="10">
    <source>
        <dbReference type="EMBL" id="AWN45163.1"/>
    </source>
</evidence>
<keyword evidence="4 7" id="KW-0238">DNA-binding</keyword>
<dbReference type="PROSITE" id="PS51755">
    <property type="entry name" value="OMPR_PHOB"/>
    <property type="match status" value="1"/>
</dbReference>
<dbReference type="InterPro" id="IPR001789">
    <property type="entry name" value="Sig_transdc_resp-reg_receiver"/>
</dbReference>
<feature type="DNA-binding region" description="OmpR/PhoB-type" evidence="7">
    <location>
        <begin position="134"/>
        <end position="250"/>
    </location>
</feature>
<keyword evidence="2" id="KW-0902">Two-component regulatory system</keyword>
<keyword evidence="11" id="KW-1185">Reference proteome</keyword>
<evidence type="ECO:0000256" key="2">
    <source>
        <dbReference type="ARBA" id="ARBA00023012"/>
    </source>
</evidence>
<dbReference type="SUPFAM" id="SSF52172">
    <property type="entry name" value="CheY-like"/>
    <property type="match status" value="1"/>
</dbReference>
<dbReference type="SUPFAM" id="SSF46894">
    <property type="entry name" value="C-terminal effector domain of the bipartite response regulators"/>
    <property type="match status" value="1"/>
</dbReference>
<evidence type="ECO:0000256" key="3">
    <source>
        <dbReference type="ARBA" id="ARBA00023015"/>
    </source>
</evidence>
<dbReference type="InterPro" id="IPR039420">
    <property type="entry name" value="WalR-like"/>
</dbReference>
<feature type="modified residue" description="4-aspartylphosphate" evidence="6">
    <location>
        <position position="56"/>
    </location>
</feature>
<dbReference type="RefSeq" id="WP_109957532.1">
    <property type="nucleotide sequence ID" value="NZ_CP029553.1"/>
</dbReference>